<dbReference type="GO" id="GO:0050518">
    <property type="term" value="F:2-C-methyl-D-erythritol 4-phosphate cytidylyltransferase activity"/>
    <property type="evidence" value="ECO:0007669"/>
    <property type="project" value="UniProtKB-UniRule"/>
</dbReference>
<comment type="pathway">
    <text evidence="2 7">Isoprenoid biosynthesis; isopentenyl diphosphate biosynthesis via DXP pathway; isopentenyl diphosphate from 1-deoxy-D-xylulose 5-phosphate: step 2/6.</text>
</comment>
<proteinExistence type="inferred from homology"/>
<organism evidence="8 9">
    <name type="scientific">Desulfosporosinus lacus DSM 15449</name>
    <dbReference type="NCBI Taxonomy" id="1121420"/>
    <lineage>
        <taxon>Bacteria</taxon>
        <taxon>Bacillati</taxon>
        <taxon>Bacillota</taxon>
        <taxon>Clostridia</taxon>
        <taxon>Eubacteriales</taxon>
        <taxon>Desulfitobacteriaceae</taxon>
        <taxon>Desulfosporosinus</taxon>
    </lineage>
</organism>
<dbReference type="UniPathway" id="UPA00056">
    <property type="reaction ID" value="UER00093"/>
</dbReference>
<keyword evidence="6 7" id="KW-0414">Isoprene biosynthesis</keyword>
<dbReference type="EC" id="2.7.7.60" evidence="7"/>
<dbReference type="STRING" id="1121420.SAMN02746098_04418"/>
<sequence length="229" mass="25486">MANIGIVIPAAGQGKRMGAGYNKQFLMLMEKPILAHTVRLFEESDFVSEIVIVGAEGDISVIKELVYYQEFHKVAAVCIGGVLRQDSVRAGVRALSPTIQRIVVHDGARPLLTLQAFHKFLEESREYSAAIMGVPIKDTVKRVDIAGKVLDTLPRDYLRAVQTPQIFDREILEEAHQQAASAGYYGTDDASLLEWMGHPVQMVEGMQENIKVTTPEDLLLAERILTQRR</sequence>
<evidence type="ECO:0000256" key="3">
    <source>
        <dbReference type="ARBA" id="ARBA00009789"/>
    </source>
</evidence>
<dbReference type="InterPro" id="IPR029044">
    <property type="entry name" value="Nucleotide-diphossugar_trans"/>
</dbReference>
<keyword evidence="4 7" id="KW-0808">Transferase</keyword>
<name>A0A1M6CSL6_9FIRM</name>
<dbReference type="Pfam" id="PF01128">
    <property type="entry name" value="IspD"/>
    <property type="match status" value="1"/>
</dbReference>
<feature type="site" description="Positions MEP for the nucleophilic attack" evidence="7">
    <location>
        <position position="155"/>
    </location>
</feature>
<dbReference type="PROSITE" id="PS01295">
    <property type="entry name" value="ISPD"/>
    <property type="match status" value="1"/>
</dbReference>
<feature type="site" description="Transition state stabilizer" evidence="7">
    <location>
        <position position="23"/>
    </location>
</feature>
<dbReference type="InterPro" id="IPR034683">
    <property type="entry name" value="IspD/TarI"/>
</dbReference>
<feature type="site" description="Transition state stabilizer" evidence="7">
    <location>
        <position position="16"/>
    </location>
</feature>
<keyword evidence="9" id="KW-1185">Reference proteome</keyword>
<dbReference type="PANTHER" id="PTHR32125:SF4">
    <property type="entry name" value="2-C-METHYL-D-ERYTHRITOL 4-PHOSPHATE CYTIDYLYLTRANSFERASE, CHLOROPLASTIC"/>
    <property type="match status" value="1"/>
</dbReference>
<dbReference type="HAMAP" id="MF_00108">
    <property type="entry name" value="IspD"/>
    <property type="match status" value="1"/>
</dbReference>
<evidence type="ECO:0000313" key="8">
    <source>
        <dbReference type="EMBL" id="SHI64012.1"/>
    </source>
</evidence>
<dbReference type="InterPro" id="IPR018294">
    <property type="entry name" value="ISPD_synthase_CS"/>
</dbReference>
<feature type="site" description="Positions MEP for the nucleophilic attack" evidence="7">
    <location>
        <position position="211"/>
    </location>
</feature>
<reference evidence="9" key="1">
    <citation type="submission" date="2016-11" db="EMBL/GenBank/DDBJ databases">
        <authorList>
            <person name="Varghese N."/>
            <person name="Submissions S."/>
        </authorList>
    </citation>
    <scope>NUCLEOTIDE SEQUENCE [LARGE SCALE GENOMIC DNA]</scope>
    <source>
        <strain evidence="9">DSM 15449</strain>
    </source>
</reference>
<evidence type="ECO:0000313" key="9">
    <source>
        <dbReference type="Proteomes" id="UP000183954"/>
    </source>
</evidence>
<dbReference type="CDD" id="cd02516">
    <property type="entry name" value="CDP-ME_synthetase"/>
    <property type="match status" value="1"/>
</dbReference>
<dbReference type="AlphaFoldDB" id="A0A1M6CSL6"/>
<protein>
    <recommendedName>
        <fullName evidence="7">2-C-methyl-D-erythritol 4-phosphate cytidylyltransferase</fullName>
        <ecNumber evidence="7">2.7.7.60</ecNumber>
    </recommendedName>
    <alternativeName>
        <fullName evidence="7">4-diphosphocytidyl-2C-methyl-D-erythritol synthase</fullName>
    </alternativeName>
    <alternativeName>
        <fullName evidence="7">MEP cytidylyltransferase</fullName>
        <shortName evidence="7">MCT</shortName>
    </alternativeName>
</protein>
<comment type="function">
    <text evidence="7">Catalyzes the formation of 4-diphosphocytidyl-2-C-methyl-D-erythritol from CTP and 2-C-methyl-D-erythritol 4-phosphate (MEP).</text>
</comment>
<comment type="similarity">
    <text evidence="3 7">Belongs to the IspD/TarI cytidylyltransferase family. IspD subfamily.</text>
</comment>
<dbReference type="GO" id="GO:0019288">
    <property type="term" value="P:isopentenyl diphosphate biosynthetic process, methylerythritol 4-phosphate pathway"/>
    <property type="evidence" value="ECO:0007669"/>
    <property type="project" value="UniProtKB-UniRule"/>
</dbReference>
<comment type="catalytic activity">
    <reaction evidence="1 7">
        <text>2-C-methyl-D-erythritol 4-phosphate + CTP + H(+) = 4-CDP-2-C-methyl-D-erythritol + diphosphate</text>
        <dbReference type="Rhea" id="RHEA:13429"/>
        <dbReference type="ChEBI" id="CHEBI:15378"/>
        <dbReference type="ChEBI" id="CHEBI:33019"/>
        <dbReference type="ChEBI" id="CHEBI:37563"/>
        <dbReference type="ChEBI" id="CHEBI:57823"/>
        <dbReference type="ChEBI" id="CHEBI:58262"/>
        <dbReference type="EC" id="2.7.7.60"/>
    </reaction>
</comment>
<keyword evidence="5 7" id="KW-0548">Nucleotidyltransferase</keyword>
<dbReference type="PANTHER" id="PTHR32125">
    <property type="entry name" value="2-C-METHYL-D-ERYTHRITOL 4-PHOSPHATE CYTIDYLYLTRANSFERASE, CHLOROPLASTIC"/>
    <property type="match status" value="1"/>
</dbReference>
<evidence type="ECO:0000256" key="5">
    <source>
        <dbReference type="ARBA" id="ARBA00022695"/>
    </source>
</evidence>
<dbReference type="FunFam" id="3.90.550.10:FF:000003">
    <property type="entry name" value="2-C-methyl-D-erythritol 4-phosphate cytidylyltransferase"/>
    <property type="match status" value="1"/>
</dbReference>
<dbReference type="InterPro" id="IPR001228">
    <property type="entry name" value="IspD"/>
</dbReference>
<evidence type="ECO:0000256" key="2">
    <source>
        <dbReference type="ARBA" id="ARBA00004787"/>
    </source>
</evidence>
<evidence type="ECO:0000256" key="6">
    <source>
        <dbReference type="ARBA" id="ARBA00023229"/>
    </source>
</evidence>
<dbReference type="Gene3D" id="3.90.550.10">
    <property type="entry name" value="Spore Coat Polysaccharide Biosynthesis Protein SpsA, Chain A"/>
    <property type="match status" value="1"/>
</dbReference>
<accession>A0A1M6CSL6</accession>
<evidence type="ECO:0000256" key="7">
    <source>
        <dbReference type="HAMAP-Rule" id="MF_00108"/>
    </source>
</evidence>
<dbReference type="NCBIfam" id="TIGR00453">
    <property type="entry name" value="ispD"/>
    <property type="match status" value="1"/>
</dbReference>
<dbReference type="OrthoDB" id="9806837at2"/>
<dbReference type="RefSeq" id="WP_143187688.1">
    <property type="nucleotide sequence ID" value="NZ_FQXJ01000021.1"/>
</dbReference>
<dbReference type="Proteomes" id="UP000183954">
    <property type="component" value="Unassembled WGS sequence"/>
</dbReference>
<evidence type="ECO:0000256" key="1">
    <source>
        <dbReference type="ARBA" id="ARBA00001282"/>
    </source>
</evidence>
<dbReference type="InterPro" id="IPR050088">
    <property type="entry name" value="IspD/TarI_cytidylyltransf_bact"/>
</dbReference>
<dbReference type="EMBL" id="FQXJ01000021">
    <property type="protein sequence ID" value="SHI64012.1"/>
    <property type="molecule type" value="Genomic_DNA"/>
</dbReference>
<gene>
    <name evidence="7" type="primary">ispD</name>
    <name evidence="8" type="ORF">SAMN02746098_04418</name>
</gene>
<dbReference type="SUPFAM" id="SSF53448">
    <property type="entry name" value="Nucleotide-diphospho-sugar transferases"/>
    <property type="match status" value="1"/>
</dbReference>
<evidence type="ECO:0000256" key="4">
    <source>
        <dbReference type="ARBA" id="ARBA00022679"/>
    </source>
</evidence>